<dbReference type="Gene3D" id="2.120.10.30">
    <property type="entry name" value="TolB, C-terminal domain"/>
    <property type="match status" value="1"/>
</dbReference>
<organism evidence="2">
    <name type="scientific">Sediminibacterium sp. KACHI17</name>
    <dbReference type="NCBI Taxonomy" id="1751071"/>
    <lineage>
        <taxon>Bacteria</taxon>
        <taxon>Pseudomonadati</taxon>
        <taxon>Bacteroidota</taxon>
        <taxon>Chitinophagia</taxon>
        <taxon>Chitinophagales</taxon>
        <taxon>Chitinophagaceae</taxon>
        <taxon>Sediminibacterium</taxon>
    </lineage>
</organism>
<dbReference type="AlphaFoldDB" id="A0AAT9GEN7"/>
<dbReference type="SUPFAM" id="SSF82171">
    <property type="entry name" value="DPP6 N-terminal domain-like"/>
    <property type="match status" value="1"/>
</dbReference>
<reference evidence="2" key="1">
    <citation type="submission" date="2024-02" db="EMBL/GenBank/DDBJ databases">
        <title>Sediminibacterium planktonica sp. nov. and Sediminibacterium longus sp. nov., isolated from surface lake and river water.</title>
        <authorList>
            <person name="Watanabe K."/>
            <person name="Takemine S."/>
            <person name="Ishii Y."/>
            <person name="Ogata Y."/>
            <person name="Shindo C."/>
            <person name="Suda W."/>
        </authorList>
    </citation>
    <scope>NUCLEOTIDE SEQUENCE</scope>
    <source>
        <strain evidence="2">KACHI17</strain>
    </source>
</reference>
<protein>
    <recommendedName>
        <fullName evidence="3">WD40-like Beta Propeller Repeat</fullName>
    </recommendedName>
</protein>
<comment type="similarity">
    <text evidence="1">Belongs to the TolB family.</text>
</comment>
<gene>
    <name evidence="2" type="ORF">KACHI17_00030</name>
</gene>
<dbReference type="Pfam" id="PF07676">
    <property type="entry name" value="PD40"/>
    <property type="match status" value="4"/>
</dbReference>
<dbReference type="PANTHER" id="PTHR36842">
    <property type="entry name" value="PROTEIN TOLB HOMOLOG"/>
    <property type="match status" value="1"/>
</dbReference>
<sequence length="283" mass="32136">MISTGFAERDFALSPDESEIFYTLQSPLGYFQTIVYMKKDAKGFWSKPEIAPFAGVFTDLEPAFSADGKRLYFASNRPISGDKPKDFDIWYVEKQNGQWSTSPINLGSPVNTAGNEFYPSITKSGNLYYTATYKNGVGREDIFMASWKDGKYIDAVPLDTAVNSKVDEFNAFVSPDEDFILFTSYGRKDDMGRSDLYISQKDPSGKWMPARNVSLLNSNRIDYCPFVSFDKKKLFFTSERNMLKQSYETKIGIEALKKIFSSPQNGSGDIYWISFEKVLESIK</sequence>
<evidence type="ECO:0008006" key="3">
    <source>
        <dbReference type="Google" id="ProtNLM"/>
    </source>
</evidence>
<evidence type="ECO:0000256" key="1">
    <source>
        <dbReference type="ARBA" id="ARBA00009820"/>
    </source>
</evidence>
<proteinExistence type="inferred from homology"/>
<dbReference type="InterPro" id="IPR011042">
    <property type="entry name" value="6-blade_b-propeller_TolB-like"/>
</dbReference>
<dbReference type="InterPro" id="IPR011659">
    <property type="entry name" value="WD40"/>
</dbReference>
<evidence type="ECO:0000313" key="2">
    <source>
        <dbReference type="EMBL" id="BFG69122.1"/>
    </source>
</evidence>
<dbReference type="EMBL" id="AP029612">
    <property type="protein sequence ID" value="BFG69122.1"/>
    <property type="molecule type" value="Genomic_DNA"/>
</dbReference>
<dbReference type="PANTHER" id="PTHR36842:SF1">
    <property type="entry name" value="PROTEIN TOLB"/>
    <property type="match status" value="1"/>
</dbReference>
<name>A0AAT9GEN7_9BACT</name>
<accession>A0AAT9GEN7</accession>